<organism evidence="2 3">
    <name type="scientific">Sphingomonas parva</name>
    <dbReference type="NCBI Taxonomy" id="2555898"/>
    <lineage>
        <taxon>Bacteria</taxon>
        <taxon>Pseudomonadati</taxon>
        <taxon>Pseudomonadota</taxon>
        <taxon>Alphaproteobacteria</taxon>
        <taxon>Sphingomonadales</taxon>
        <taxon>Sphingomonadaceae</taxon>
        <taxon>Sphingomonas</taxon>
    </lineage>
</organism>
<proteinExistence type="predicted"/>
<comment type="caution">
    <text evidence="2">The sequence shown here is derived from an EMBL/GenBank/DDBJ whole genome shotgun (WGS) entry which is preliminary data.</text>
</comment>
<reference evidence="2 3" key="1">
    <citation type="submission" date="2019-03" db="EMBL/GenBank/DDBJ databases">
        <title>Genome sequence of Sphingomonas sp. 17J27-24.</title>
        <authorList>
            <person name="Kim M."/>
            <person name="Maeng S."/>
            <person name="Sathiyaraj S."/>
        </authorList>
    </citation>
    <scope>NUCLEOTIDE SEQUENCE [LARGE SCALE GENOMIC DNA]</scope>
    <source>
        <strain evidence="2 3">17J27-24</strain>
    </source>
</reference>
<evidence type="ECO:0000259" key="1">
    <source>
        <dbReference type="Pfam" id="PF08878"/>
    </source>
</evidence>
<name>A0A4Y8ZNZ0_9SPHN</name>
<feature type="domain" description="Anti-bacteriophage protein A/HamA C-terminal" evidence="1">
    <location>
        <begin position="157"/>
        <end position="408"/>
    </location>
</feature>
<dbReference type="Pfam" id="PF08878">
    <property type="entry name" value="HamA"/>
    <property type="match status" value="1"/>
</dbReference>
<dbReference type="EMBL" id="SPDV01000027">
    <property type="protein sequence ID" value="TFI57684.1"/>
    <property type="molecule type" value="Genomic_DNA"/>
</dbReference>
<keyword evidence="3" id="KW-1185">Reference proteome</keyword>
<dbReference type="OrthoDB" id="4964195at2"/>
<dbReference type="Proteomes" id="UP000298213">
    <property type="component" value="Unassembled WGS sequence"/>
</dbReference>
<dbReference type="AlphaFoldDB" id="A0A4Y8ZNZ0"/>
<dbReference type="InterPro" id="IPR014976">
    <property type="entry name" value="AbpA_HamA_C"/>
</dbReference>
<sequence length="413" mass="45512">MAAITLVLTSATSRGEATAGRSKATGASCTGAAITAEDHEETCHSPLARKPLGTYDEHLTSTRLREVVMDSPSRVTGWPNKHGLVGMSSPPDLYSLASKRRLEIAFRSRTKQSAAKLEGRGDFRTNARRSLNPYQTRPARLLTQISYRTDMIPPAAVYCAGFELAIWRCEALADHLIEWIADYALHEDELRVHHGNMYVRLKEAAARIYSSAIYAQRGEIGEIVLHAICREFFGTIPFAPRVFYLTSSNDVVKSFDMVHVRYPESGPELWLGEAKFYQDGVDGARAAVKSLTDHIERGFLQNEKLILGPQVSKSVPEYQRIRNLLSVQTSLDELFKTAIFPIGIASESVATSSAASICQEYASALHLEVAEMSKVIAASGLPQKVRIVLIHLPLGSKQKLADAFDARLKGLKP</sequence>
<accession>A0A4Y8ZNZ0</accession>
<gene>
    <name evidence="2" type="ORF">E2493_13620</name>
</gene>
<protein>
    <submittedName>
        <fullName evidence="2">DUF1837 domain-containing protein</fullName>
    </submittedName>
</protein>
<evidence type="ECO:0000313" key="2">
    <source>
        <dbReference type="EMBL" id="TFI57684.1"/>
    </source>
</evidence>
<evidence type="ECO:0000313" key="3">
    <source>
        <dbReference type="Proteomes" id="UP000298213"/>
    </source>
</evidence>
<dbReference type="RefSeq" id="WP_135087695.1">
    <property type="nucleotide sequence ID" value="NZ_SPDV01000027.1"/>
</dbReference>